<accession>X2C0I4</accession>
<feature type="transmembrane region" description="Helical" evidence="17">
    <location>
        <begin position="60"/>
        <end position="76"/>
    </location>
</feature>
<dbReference type="PRINTS" id="PR01437">
    <property type="entry name" value="NUOXDRDTASE4"/>
</dbReference>
<dbReference type="GO" id="GO:0048039">
    <property type="term" value="F:ubiquinone binding"/>
    <property type="evidence" value="ECO:0007669"/>
    <property type="project" value="TreeGrafter"/>
</dbReference>
<protein>
    <recommendedName>
        <fullName evidence="5 17">NADH-ubiquinone oxidoreductase chain 4</fullName>
        <ecNumber evidence="4 17">7.1.1.2</ecNumber>
    </recommendedName>
</protein>
<evidence type="ECO:0000256" key="2">
    <source>
        <dbReference type="ARBA" id="ARBA00004225"/>
    </source>
</evidence>
<evidence type="ECO:0000256" key="4">
    <source>
        <dbReference type="ARBA" id="ARBA00012944"/>
    </source>
</evidence>
<feature type="transmembrane region" description="Helical" evidence="17">
    <location>
        <begin position="36"/>
        <end position="53"/>
    </location>
</feature>
<evidence type="ECO:0000256" key="15">
    <source>
        <dbReference type="ARBA" id="ARBA00023136"/>
    </source>
</evidence>
<evidence type="ECO:0000313" key="19">
    <source>
        <dbReference type="EMBL" id="AFV61889.1"/>
    </source>
</evidence>
<dbReference type="AlphaFoldDB" id="X2C0I4"/>
<comment type="function">
    <text evidence="1">Core subunit of the mitochondrial membrane respiratory chain NADH dehydrogenase (Complex I) that is believed to belong to the minimal assembly required for catalysis. Complex I functions in the transfer of electrons from NADH to the respiratory chain. The immediate electron acceptor for the enzyme is believed to be ubiquinone.</text>
</comment>
<reference evidence="19" key="1">
    <citation type="journal article" date="2014" name="PLoS ONE">
        <title>The Complete Mitochondrial Genome of the Booklouse, Liposcelis decolor: Insights into Gene Arrangement and Genome Organization within the Genus Liposcelis.</title>
        <authorList>
            <person name="Chen S.C."/>
            <person name="Wei D.D."/>
            <person name="Shao R."/>
            <person name="Dou W."/>
            <person name="Wang J.J."/>
        </authorList>
    </citation>
    <scope>NUCLEOTIDE SEQUENCE</scope>
</reference>
<feature type="transmembrane region" description="Helical" evidence="17">
    <location>
        <begin position="152"/>
        <end position="174"/>
    </location>
</feature>
<keyword evidence="9" id="KW-1278">Translocase</keyword>
<keyword evidence="6 17" id="KW-0813">Transport</keyword>
<comment type="catalytic activity">
    <reaction evidence="16 17">
        <text>a ubiquinone + NADH + 5 H(+)(in) = a ubiquinol + NAD(+) + 4 H(+)(out)</text>
        <dbReference type="Rhea" id="RHEA:29091"/>
        <dbReference type="Rhea" id="RHEA-COMP:9565"/>
        <dbReference type="Rhea" id="RHEA-COMP:9566"/>
        <dbReference type="ChEBI" id="CHEBI:15378"/>
        <dbReference type="ChEBI" id="CHEBI:16389"/>
        <dbReference type="ChEBI" id="CHEBI:17976"/>
        <dbReference type="ChEBI" id="CHEBI:57540"/>
        <dbReference type="ChEBI" id="CHEBI:57945"/>
        <dbReference type="EC" id="7.1.1.2"/>
    </reaction>
</comment>
<comment type="function">
    <text evidence="17">Core subunit of the mitochondrial membrane respiratory chain NADH dehydrogenase (Complex I) which catalyzes electron transfer from NADH through the respiratory chain, using ubiquinone as an electron acceptor. Essential for the catalytic activity and assembly of complex I.</text>
</comment>
<keyword evidence="14 17" id="KW-0496">Mitochondrion</keyword>
<comment type="similarity">
    <text evidence="3 17">Belongs to the complex I subunit 4 family.</text>
</comment>
<evidence type="ECO:0000256" key="17">
    <source>
        <dbReference type="RuleBase" id="RU003297"/>
    </source>
</evidence>
<evidence type="ECO:0000256" key="14">
    <source>
        <dbReference type="ARBA" id="ARBA00023128"/>
    </source>
</evidence>
<comment type="subcellular location">
    <subcellularLocation>
        <location evidence="2 17">Mitochondrion membrane</location>
        <topology evidence="2 17">Multi-pass membrane protein</topology>
    </subcellularLocation>
</comment>
<keyword evidence="7 17" id="KW-0679">Respiratory chain</keyword>
<evidence type="ECO:0000256" key="12">
    <source>
        <dbReference type="ARBA" id="ARBA00023027"/>
    </source>
</evidence>
<dbReference type="EMBL" id="JX870621">
    <property type="protein sequence ID" value="AFV61889.1"/>
    <property type="molecule type" value="Genomic_DNA"/>
</dbReference>
<evidence type="ECO:0000256" key="7">
    <source>
        <dbReference type="ARBA" id="ARBA00022660"/>
    </source>
</evidence>
<keyword evidence="15 17" id="KW-0472">Membrane</keyword>
<feature type="transmembrane region" description="Helical" evidence="17">
    <location>
        <begin position="269"/>
        <end position="291"/>
    </location>
</feature>
<evidence type="ECO:0000256" key="16">
    <source>
        <dbReference type="ARBA" id="ARBA00049551"/>
    </source>
</evidence>
<evidence type="ECO:0000256" key="10">
    <source>
        <dbReference type="ARBA" id="ARBA00022982"/>
    </source>
</evidence>
<evidence type="ECO:0000256" key="5">
    <source>
        <dbReference type="ARBA" id="ARBA00021006"/>
    </source>
</evidence>
<dbReference type="PANTHER" id="PTHR43507">
    <property type="entry name" value="NADH-UBIQUINONE OXIDOREDUCTASE CHAIN 4"/>
    <property type="match status" value="1"/>
</dbReference>
<feature type="transmembrane region" description="Helical" evidence="17">
    <location>
        <begin position="312"/>
        <end position="339"/>
    </location>
</feature>
<gene>
    <name evidence="19" type="primary">ND4</name>
</gene>
<geneLocation type="mitochondrion" evidence="19"/>
<evidence type="ECO:0000256" key="8">
    <source>
        <dbReference type="ARBA" id="ARBA00022692"/>
    </source>
</evidence>
<feature type="transmembrane region" description="Helical" evidence="17">
    <location>
        <begin position="186"/>
        <end position="206"/>
    </location>
</feature>
<keyword evidence="13 17" id="KW-0830">Ubiquinone</keyword>
<evidence type="ECO:0000256" key="1">
    <source>
        <dbReference type="ARBA" id="ARBA00003257"/>
    </source>
</evidence>
<sequence>MMSKKENMLLLLIILFFIMLFYQTKNMIFTSFCVDNMSFLIVSLTLVLSIIMMSMFMEKHNYAFSFLIMILILTFLSNKMILFYIFFELSIAPIFMIIFYKGKQYERLKAGVYLMIYTLLASFPFLFYILNLEDSSMVWSMNELIMNKNHSLLLFFSYLAFLTKLPVFFLHLWLPKAHVEAPVYGSMILAGVMLKLGTFGLMKLVLTTYMIKLTYTELSVIFIYFSFISGMVCLFSNDLKVMIAFSSVSHMTFLVSCMNMMNIESSDALLINAVSHGFISSNLFFVLNVIYERSKSRSIFLSKSWLLMMNSWILLLCMSNFSAPPFISFFSEILLLFNFLSFSELLLLFTIAYLMVSTMYSLYVFYCMKTNKMFFLSKTLEVKEWKIMILLIIMSLMSVSVLNNFSIM</sequence>
<dbReference type="GO" id="GO:0031966">
    <property type="term" value="C:mitochondrial membrane"/>
    <property type="evidence" value="ECO:0007669"/>
    <property type="project" value="UniProtKB-SubCell"/>
</dbReference>
<dbReference type="PANTHER" id="PTHR43507:SF20">
    <property type="entry name" value="NADH-UBIQUINONE OXIDOREDUCTASE CHAIN 4"/>
    <property type="match status" value="1"/>
</dbReference>
<proteinExistence type="inferred from homology"/>
<keyword evidence="12 17" id="KW-0520">NAD</keyword>
<evidence type="ECO:0000256" key="6">
    <source>
        <dbReference type="ARBA" id="ARBA00022448"/>
    </source>
</evidence>
<evidence type="ECO:0000256" key="11">
    <source>
        <dbReference type="ARBA" id="ARBA00022989"/>
    </source>
</evidence>
<dbReference type="GO" id="GO:0008137">
    <property type="term" value="F:NADH dehydrogenase (ubiquinone) activity"/>
    <property type="evidence" value="ECO:0007669"/>
    <property type="project" value="UniProtKB-UniRule"/>
</dbReference>
<dbReference type="GO" id="GO:0015990">
    <property type="term" value="P:electron transport coupled proton transport"/>
    <property type="evidence" value="ECO:0007669"/>
    <property type="project" value="TreeGrafter"/>
</dbReference>
<feature type="transmembrane region" description="Helical" evidence="17">
    <location>
        <begin position="112"/>
        <end position="132"/>
    </location>
</feature>
<dbReference type="GeneID" id="18887515"/>
<keyword evidence="8 17" id="KW-0812">Transmembrane</keyword>
<feature type="transmembrane region" description="Helical" evidence="17">
    <location>
        <begin position="345"/>
        <end position="366"/>
    </location>
</feature>
<feature type="transmembrane region" description="Helical" evidence="17">
    <location>
        <begin position="218"/>
        <end position="235"/>
    </location>
</feature>
<dbReference type="InterPro" id="IPR001750">
    <property type="entry name" value="ND/Mrp_TM"/>
</dbReference>
<dbReference type="Pfam" id="PF00361">
    <property type="entry name" value="Proton_antipo_M"/>
    <property type="match status" value="1"/>
</dbReference>
<feature type="domain" description="NADH:quinone oxidoreductase/Mrp antiporter transmembrane" evidence="18">
    <location>
        <begin position="77"/>
        <end position="350"/>
    </location>
</feature>
<evidence type="ECO:0000259" key="18">
    <source>
        <dbReference type="Pfam" id="PF00361"/>
    </source>
</evidence>
<evidence type="ECO:0000256" key="9">
    <source>
        <dbReference type="ARBA" id="ARBA00022967"/>
    </source>
</evidence>
<evidence type="ECO:0000256" key="13">
    <source>
        <dbReference type="ARBA" id="ARBA00023075"/>
    </source>
</evidence>
<keyword evidence="10 17" id="KW-0249">Electron transport</keyword>
<feature type="transmembrane region" description="Helical" evidence="17">
    <location>
        <begin position="387"/>
        <end position="407"/>
    </location>
</feature>
<dbReference type="GO" id="GO:0042773">
    <property type="term" value="P:ATP synthesis coupled electron transport"/>
    <property type="evidence" value="ECO:0007669"/>
    <property type="project" value="InterPro"/>
</dbReference>
<evidence type="ECO:0000256" key="3">
    <source>
        <dbReference type="ARBA" id="ARBA00009025"/>
    </source>
</evidence>
<dbReference type="InterPro" id="IPR003918">
    <property type="entry name" value="NADH_UbQ_OxRdtase"/>
</dbReference>
<name>X2C0I4_9NEOP</name>
<organism evidence="19">
    <name type="scientific">Liposcelis decolor</name>
    <dbReference type="NCBI Taxonomy" id="209926"/>
    <lineage>
        <taxon>Eukaryota</taxon>
        <taxon>Metazoa</taxon>
        <taxon>Ecdysozoa</taxon>
        <taxon>Arthropoda</taxon>
        <taxon>Hexapoda</taxon>
        <taxon>Insecta</taxon>
        <taxon>Pterygota</taxon>
        <taxon>Neoptera</taxon>
        <taxon>Paraneoptera</taxon>
        <taxon>Psocodea</taxon>
        <taxon>Troctomorpha</taxon>
        <taxon>Liposcelidetae</taxon>
        <taxon>Liposcelididae</taxon>
        <taxon>Liposcelis</taxon>
    </lineage>
</organism>
<dbReference type="EC" id="7.1.1.2" evidence="4 17"/>
<dbReference type="RefSeq" id="YP_009020944.1">
    <property type="nucleotide sequence ID" value="NC_023839.1"/>
</dbReference>
<dbReference type="GO" id="GO:0003954">
    <property type="term" value="F:NADH dehydrogenase activity"/>
    <property type="evidence" value="ECO:0007669"/>
    <property type="project" value="TreeGrafter"/>
</dbReference>
<keyword evidence="11 17" id="KW-1133">Transmembrane helix</keyword>
<dbReference type="CTD" id="4538"/>